<dbReference type="SUPFAM" id="SSF50814">
    <property type="entry name" value="Lipocalins"/>
    <property type="match status" value="1"/>
</dbReference>
<dbReference type="InterPro" id="IPR012674">
    <property type="entry name" value="Calycin"/>
</dbReference>
<gene>
    <name evidence="1" type="ORF">IAB68_04420</name>
</gene>
<organism evidence="1 2">
    <name type="scientific">Candidatus Aphodocola excrementigallinarum</name>
    <dbReference type="NCBI Taxonomy" id="2840670"/>
    <lineage>
        <taxon>Bacteria</taxon>
        <taxon>Bacillati</taxon>
        <taxon>Bacillota</taxon>
        <taxon>Bacilli</taxon>
        <taxon>Candidatus Aphodocola</taxon>
    </lineage>
</organism>
<dbReference type="EMBL" id="DVMT01000044">
    <property type="protein sequence ID" value="HIU40526.1"/>
    <property type="molecule type" value="Genomic_DNA"/>
</dbReference>
<accession>A0A9D1LJ18</accession>
<dbReference type="Pfam" id="PF09148">
    <property type="entry name" value="DUF1934"/>
    <property type="match status" value="1"/>
</dbReference>
<dbReference type="Gene3D" id="2.40.128.20">
    <property type="match status" value="1"/>
</dbReference>
<protein>
    <submittedName>
        <fullName evidence="1">DUF1934 family protein</fullName>
    </submittedName>
</protein>
<reference evidence="1" key="1">
    <citation type="submission" date="2020-10" db="EMBL/GenBank/DDBJ databases">
        <authorList>
            <person name="Gilroy R."/>
        </authorList>
    </citation>
    <scope>NUCLEOTIDE SEQUENCE</scope>
    <source>
        <strain evidence="1">CHK193-30670</strain>
    </source>
</reference>
<proteinExistence type="predicted"/>
<evidence type="ECO:0000313" key="2">
    <source>
        <dbReference type="Proteomes" id="UP000824074"/>
    </source>
</evidence>
<evidence type="ECO:0000313" key="1">
    <source>
        <dbReference type="EMBL" id="HIU40526.1"/>
    </source>
</evidence>
<dbReference type="Proteomes" id="UP000824074">
    <property type="component" value="Unassembled WGS sequence"/>
</dbReference>
<dbReference type="InterPro" id="IPR015231">
    <property type="entry name" value="DUF1934"/>
</dbReference>
<dbReference type="AlphaFoldDB" id="A0A9D1LJ18"/>
<comment type="caution">
    <text evidence="1">The sequence shown here is derived from an EMBL/GenBank/DDBJ whole genome shotgun (WGS) entry which is preliminary data.</text>
</comment>
<sequence>MSKIIVNHEVISSEDKSLLNEIKALKKDDEITYFDNDVKVSLKVLNNRILLTRENDEFKINLKFEENKNLVTDYVIKDLGLKVKLETKTKKVVIKDESIYVSYDLFMNGSFSDSFTYKLEWRDL</sequence>
<reference evidence="1" key="2">
    <citation type="journal article" date="2021" name="PeerJ">
        <title>Extensive microbial diversity within the chicken gut microbiome revealed by metagenomics and culture.</title>
        <authorList>
            <person name="Gilroy R."/>
            <person name="Ravi A."/>
            <person name="Getino M."/>
            <person name="Pursley I."/>
            <person name="Horton D.L."/>
            <person name="Alikhan N.F."/>
            <person name="Baker D."/>
            <person name="Gharbi K."/>
            <person name="Hall N."/>
            <person name="Watson M."/>
            <person name="Adriaenssens E.M."/>
            <person name="Foster-Nyarko E."/>
            <person name="Jarju S."/>
            <person name="Secka A."/>
            <person name="Antonio M."/>
            <person name="Oren A."/>
            <person name="Chaudhuri R.R."/>
            <person name="La Ragione R."/>
            <person name="Hildebrand F."/>
            <person name="Pallen M.J."/>
        </authorList>
    </citation>
    <scope>NUCLEOTIDE SEQUENCE</scope>
    <source>
        <strain evidence="1">CHK193-30670</strain>
    </source>
</reference>
<name>A0A9D1LJ18_9FIRM</name>